<gene>
    <name evidence="2" type="ORF">S01H1_47322</name>
</gene>
<proteinExistence type="predicted"/>
<evidence type="ECO:0000259" key="1">
    <source>
        <dbReference type="Pfam" id="PF14535"/>
    </source>
</evidence>
<sequence length="122" mass="14040">PLISHIEERLDDLVKVKGTLLSPFSVDAALYSFKDIKNYLFIIDEENGIDVVRVYIEGDKLNEIDIKKTLKAITFITPKSIKIIPKDKIPLIGRKGKRFVDLRKNASYNNIVRNFERAHLNT</sequence>
<accession>X0W7S0</accession>
<reference evidence="2" key="1">
    <citation type="journal article" date="2014" name="Front. Microbiol.">
        <title>High frequency of phylogenetically diverse reductive dehalogenase-homologous genes in deep subseafloor sedimentary metagenomes.</title>
        <authorList>
            <person name="Kawai M."/>
            <person name="Futagami T."/>
            <person name="Toyoda A."/>
            <person name="Takaki Y."/>
            <person name="Nishi S."/>
            <person name="Hori S."/>
            <person name="Arai W."/>
            <person name="Tsubouchi T."/>
            <person name="Morono Y."/>
            <person name="Uchiyama I."/>
            <person name="Ito T."/>
            <person name="Fujiyama A."/>
            <person name="Inagaki F."/>
            <person name="Takami H."/>
        </authorList>
    </citation>
    <scope>NUCLEOTIDE SEQUENCE</scope>
    <source>
        <strain evidence="2">Expedition CK06-06</strain>
    </source>
</reference>
<protein>
    <recommendedName>
        <fullName evidence="1">AMP-dependent ligase C-terminal domain-containing protein</fullName>
    </recommendedName>
</protein>
<feature type="domain" description="AMP-dependent ligase C-terminal" evidence="1">
    <location>
        <begin position="20"/>
        <end position="103"/>
    </location>
</feature>
<evidence type="ECO:0000313" key="2">
    <source>
        <dbReference type="EMBL" id="GAG20658.1"/>
    </source>
</evidence>
<dbReference type="InterPro" id="IPR028154">
    <property type="entry name" value="AMP-dep_Lig_C"/>
</dbReference>
<dbReference type="Gene3D" id="3.30.300.30">
    <property type="match status" value="1"/>
</dbReference>
<organism evidence="2">
    <name type="scientific">marine sediment metagenome</name>
    <dbReference type="NCBI Taxonomy" id="412755"/>
    <lineage>
        <taxon>unclassified sequences</taxon>
        <taxon>metagenomes</taxon>
        <taxon>ecological metagenomes</taxon>
    </lineage>
</organism>
<name>X0W7S0_9ZZZZ</name>
<dbReference type="Pfam" id="PF14535">
    <property type="entry name" value="AMP-binding_C_2"/>
    <property type="match status" value="1"/>
</dbReference>
<dbReference type="EMBL" id="BARS01030339">
    <property type="protein sequence ID" value="GAG20658.1"/>
    <property type="molecule type" value="Genomic_DNA"/>
</dbReference>
<dbReference type="AlphaFoldDB" id="X0W7S0"/>
<comment type="caution">
    <text evidence="2">The sequence shown here is derived from an EMBL/GenBank/DDBJ whole genome shotgun (WGS) entry which is preliminary data.</text>
</comment>
<dbReference type="InterPro" id="IPR045851">
    <property type="entry name" value="AMP-bd_C_sf"/>
</dbReference>
<feature type="non-terminal residue" evidence="2">
    <location>
        <position position="1"/>
    </location>
</feature>